<keyword evidence="2 5" id="KW-0547">Nucleotide-binding</keyword>
<evidence type="ECO:0000313" key="7">
    <source>
        <dbReference type="EMBL" id="CAD2189730.1"/>
    </source>
</evidence>
<protein>
    <recommendedName>
        <fullName evidence="6">Protein kinase domain-containing protein</fullName>
    </recommendedName>
</protein>
<proteinExistence type="predicted"/>
<gene>
    <name evidence="7" type="ORF">MENT_LOCUS42469</name>
</gene>
<feature type="binding site" evidence="5">
    <location>
        <position position="60"/>
    </location>
    <ligand>
        <name>ATP</name>
        <dbReference type="ChEBI" id="CHEBI:30616"/>
    </ligand>
</feature>
<keyword evidence="4 5" id="KW-0067">ATP-binding</keyword>
<name>A0A6V7WRT2_MELEN</name>
<dbReference type="PROSITE" id="PS00107">
    <property type="entry name" value="PROTEIN_KINASE_ATP"/>
    <property type="match status" value="1"/>
</dbReference>
<sequence>MPTCSCHRKIPLNLFRNIADSEYSFEFDIYGNIRGLLGEGATAKVYHAFSFKINTCIALKYFFPNFVNEYTEEVNFYKEFMKQSGENIQNIIHQFNHNDEKLEIAMEIADMDLKGYIEIKRSNYNESEFLFEVFNQTAYLLFVISNIHEVAVHMDLKPQNIMMINGIPKIADFGFSKIKRWIKKGEDFQYGTFQFMSPELANFDHG</sequence>
<dbReference type="PANTHER" id="PTHR24348">
    <property type="entry name" value="SERINE/THREONINE-PROTEIN KINASE UNC-51-RELATED"/>
    <property type="match status" value="1"/>
</dbReference>
<dbReference type="SUPFAM" id="SSF56112">
    <property type="entry name" value="Protein kinase-like (PK-like)"/>
    <property type="match status" value="1"/>
</dbReference>
<dbReference type="InterPro" id="IPR000719">
    <property type="entry name" value="Prot_kinase_dom"/>
</dbReference>
<dbReference type="GO" id="GO:0004674">
    <property type="term" value="F:protein serine/threonine kinase activity"/>
    <property type="evidence" value="ECO:0007669"/>
    <property type="project" value="InterPro"/>
</dbReference>
<evidence type="ECO:0000256" key="4">
    <source>
        <dbReference type="ARBA" id="ARBA00022840"/>
    </source>
</evidence>
<dbReference type="OrthoDB" id="20524at2759"/>
<organism evidence="7 8">
    <name type="scientific">Meloidogyne enterolobii</name>
    <name type="common">Root-knot nematode worm</name>
    <name type="synonym">Meloidogyne mayaguensis</name>
    <dbReference type="NCBI Taxonomy" id="390850"/>
    <lineage>
        <taxon>Eukaryota</taxon>
        <taxon>Metazoa</taxon>
        <taxon>Ecdysozoa</taxon>
        <taxon>Nematoda</taxon>
        <taxon>Chromadorea</taxon>
        <taxon>Rhabditida</taxon>
        <taxon>Tylenchina</taxon>
        <taxon>Tylenchomorpha</taxon>
        <taxon>Tylenchoidea</taxon>
        <taxon>Meloidogynidae</taxon>
        <taxon>Meloidogyninae</taxon>
        <taxon>Meloidogyne</taxon>
    </lineage>
</organism>
<dbReference type="InterPro" id="IPR017441">
    <property type="entry name" value="Protein_kinase_ATP_BS"/>
</dbReference>
<dbReference type="GO" id="GO:0005776">
    <property type="term" value="C:autophagosome"/>
    <property type="evidence" value="ECO:0007669"/>
    <property type="project" value="TreeGrafter"/>
</dbReference>
<feature type="domain" description="Protein kinase" evidence="6">
    <location>
        <begin position="31"/>
        <end position="206"/>
    </location>
</feature>
<dbReference type="GO" id="GO:0016020">
    <property type="term" value="C:membrane"/>
    <property type="evidence" value="ECO:0007669"/>
    <property type="project" value="TreeGrafter"/>
</dbReference>
<evidence type="ECO:0000256" key="2">
    <source>
        <dbReference type="ARBA" id="ARBA00022741"/>
    </source>
</evidence>
<evidence type="ECO:0000313" key="8">
    <source>
        <dbReference type="Proteomes" id="UP000580250"/>
    </source>
</evidence>
<evidence type="ECO:0000256" key="5">
    <source>
        <dbReference type="PROSITE-ProRule" id="PRU10141"/>
    </source>
</evidence>
<dbReference type="GO" id="GO:0005524">
    <property type="term" value="F:ATP binding"/>
    <property type="evidence" value="ECO:0007669"/>
    <property type="project" value="UniProtKB-UniRule"/>
</dbReference>
<dbReference type="GO" id="GO:0005829">
    <property type="term" value="C:cytosol"/>
    <property type="evidence" value="ECO:0007669"/>
    <property type="project" value="TreeGrafter"/>
</dbReference>
<keyword evidence="1" id="KW-0808">Transferase</keyword>
<keyword evidence="3" id="KW-0418">Kinase</keyword>
<dbReference type="PANTHER" id="PTHR24348:SF22">
    <property type="entry name" value="NON-SPECIFIC SERINE_THREONINE PROTEIN KINASE"/>
    <property type="match status" value="1"/>
</dbReference>
<dbReference type="SMART" id="SM00220">
    <property type="entry name" value="S_TKc"/>
    <property type="match status" value="1"/>
</dbReference>
<reference evidence="7 8" key="1">
    <citation type="submission" date="2020-08" db="EMBL/GenBank/DDBJ databases">
        <authorList>
            <person name="Koutsovoulos G."/>
            <person name="Danchin GJ E."/>
        </authorList>
    </citation>
    <scope>NUCLEOTIDE SEQUENCE [LARGE SCALE GENOMIC DNA]</scope>
</reference>
<evidence type="ECO:0000259" key="6">
    <source>
        <dbReference type="PROSITE" id="PS50011"/>
    </source>
</evidence>
<evidence type="ECO:0000256" key="3">
    <source>
        <dbReference type="ARBA" id="ARBA00022777"/>
    </source>
</evidence>
<dbReference type="Gene3D" id="1.10.510.10">
    <property type="entry name" value="Transferase(Phosphotransferase) domain 1"/>
    <property type="match status" value="1"/>
</dbReference>
<dbReference type="InterPro" id="IPR045269">
    <property type="entry name" value="Atg1-like"/>
</dbReference>
<dbReference type="AlphaFoldDB" id="A0A6V7WRT2"/>
<accession>A0A6V7WRT2</accession>
<dbReference type="Proteomes" id="UP000580250">
    <property type="component" value="Unassembled WGS sequence"/>
</dbReference>
<dbReference type="GO" id="GO:0010506">
    <property type="term" value="P:regulation of autophagy"/>
    <property type="evidence" value="ECO:0007669"/>
    <property type="project" value="InterPro"/>
</dbReference>
<dbReference type="Pfam" id="PF00069">
    <property type="entry name" value="Pkinase"/>
    <property type="match status" value="1"/>
</dbReference>
<dbReference type="PROSITE" id="PS50011">
    <property type="entry name" value="PROTEIN_KINASE_DOM"/>
    <property type="match status" value="1"/>
</dbReference>
<evidence type="ECO:0000256" key="1">
    <source>
        <dbReference type="ARBA" id="ARBA00022679"/>
    </source>
</evidence>
<dbReference type="EMBL" id="CAJEWN010000767">
    <property type="protein sequence ID" value="CAD2189730.1"/>
    <property type="molecule type" value="Genomic_DNA"/>
</dbReference>
<comment type="caution">
    <text evidence="7">The sequence shown here is derived from an EMBL/GenBank/DDBJ whole genome shotgun (WGS) entry which is preliminary data.</text>
</comment>
<dbReference type="InterPro" id="IPR011009">
    <property type="entry name" value="Kinase-like_dom_sf"/>
</dbReference>
<dbReference type="GO" id="GO:0000407">
    <property type="term" value="C:phagophore assembly site"/>
    <property type="evidence" value="ECO:0007669"/>
    <property type="project" value="TreeGrafter"/>
</dbReference>
<dbReference type="GO" id="GO:0000045">
    <property type="term" value="P:autophagosome assembly"/>
    <property type="evidence" value="ECO:0007669"/>
    <property type="project" value="TreeGrafter"/>
</dbReference>